<reference evidence="2" key="1">
    <citation type="submission" date="2021-01" db="EMBL/GenBank/DDBJ databases">
        <authorList>
            <person name="Kaushik A."/>
        </authorList>
    </citation>
    <scope>NUCLEOTIDE SEQUENCE</scope>
    <source>
        <strain evidence="2">Type strain: AG8-Rh-89/</strain>
    </source>
</reference>
<feature type="transmembrane region" description="Helical" evidence="1">
    <location>
        <begin position="6"/>
        <end position="30"/>
    </location>
</feature>
<dbReference type="AlphaFoldDB" id="A0A8H2XK00"/>
<evidence type="ECO:0000313" key="3">
    <source>
        <dbReference type="Proteomes" id="UP000663850"/>
    </source>
</evidence>
<organism evidence="2 3">
    <name type="scientific">Rhizoctonia solani</name>
    <dbReference type="NCBI Taxonomy" id="456999"/>
    <lineage>
        <taxon>Eukaryota</taxon>
        <taxon>Fungi</taxon>
        <taxon>Dikarya</taxon>
        <taxon>Basidiomycota</taxon>
        <taxon>Agaricomycotina</taxon>
        <taxon>Agaricomycetes</taxon>
        <taxon>Cantharellales</taxon>
        <taxon>Ceratobasidiaceae</taxon>
        <taxon>Rhizoctonia</taxon>
    </lineage>
</organism>
<dbReference type="Proteomes" id="UP000663850">
    <property type="component" value="Unassembled WGS sequence"/>
</dbReference>
<proteinExistence type="predicted"/>
<dbReference type="EMBL" id="CAJMWZ010000929">
    <property type="protein sequence ID" value="CAE6428937.1"/>
    <property type="molecule type" value="Genomic_DNA"/>
</dbReference>
<evidence type="ECO:0000313" key="2">
    <source>
        <dbReference type="EMBL" id="CAE6428937.1"/>
    </source>
</evidence>
<name>A0A8H2XK00_9AGAM</name>
<accession>A0A8H2XK00</accession>
<protein>
    <submittedName>
        <fullName evidence="2">Uncharacterized protein</fullName>
    </submittedName>
</protein>
<comment type="caution">
    <text evidence="2">The sequence shown here is derived from an EMBL/GenBank/DDBJ whole genome shotgun (WGS) entry which is preliminary data.</text>
</comment>
<feature type="non-terminal residue" evidence="2">
    <location>
        <position position="1"/>
    </location>
</feature>
<keyword evidence="1" id="KW-0472">Membrane</keyword>
<sequence>DRLGTSTFVVVVGSLGGLSHGLLASVPALFRYGQRNRAVQTQLNVFRTGNCIRLGSPDDNSVFGDAPVRGCFVRNSSPPLVNWITANLISPRSIYHSESVYALQARARRNVGHTHHKTRIPWNIGLVRIIQLSHQRQLS</sequence>
<keyword evidence="1" id="KW-0812">Transmembrane</keyword>
<evidence type="ECO:0000256" key="1">
    <source>
        <dbReference type="SAM" id="Phobius"/>
    </source>
</evidence>
<gene>
    <name evidence="2" type="ORF">RDB_LOCUS17630</name>
</gene>
<keyword evidence="1" id="KW-1133">Transmembrane helix</keyword>